<protein>
    <submittedName>
        <fullName evidence="2">Uncharacterized protein</fullName>
    </submittedName>
</protein>
<keyword evidence="1" id="KW-0732">Signal</keyword>
<comment type="caution">
    <text evidence="2">The sequence shown here is derived from an EMBL/GenBank/DDBJ whole genome shotgun (WGS) entry which is preliminary data.</text>
</comment>
<feature type="chain" id="PRO_5044186538" evidence="1">
    <location>
        <begin position="18"/>
        <end position="720"/>
    </location>
</feature>
<accession>A0AB34IJH0</accession>
<keyword evidence="3" id="KW-1185">Reference proteome</keyword>
<dbReference type="SUPFAM" id="SSF54427">
    <property type="entry name" value="NTF2-like"/>
    <property type="match status" value="2"/>
</dbReference>
<feature type="signal peptide" evidence="1">
    <location>
        <begin position="1"/>
        <end position="17"/>
    </location>
</feature>
<dbReference type="Proteomes" id="UP001515480">
    <property type="component" value="Unassembled WGS sequence"/>
</dbReference>
<gene>
    <name evidence="2" type="ORF">AB1Y20_011558</name>
</gene>
<dbReference type="EMBL" id="JBGBPQ010000025">
    <property type="protein sequence ID" value="KAL1499351.1"/>
    <property type="molecule type" value="Genomic_DNA"/>
</dbReference>
<reference evidence="2 3" key="1">
    <citation type="journal article" date="2024" name="Science">
        <title>Giant polyketide synthase enzymes in the biosynthesis of giant marine polyether toxins.</title>
        <authorList>
            <person name="Fallon T.R."/>
            <person name="Shende V.V."/>
            <person name="Wierzbicki I.H."/>
            <person name="Pendleton A.L."/>
            <person name="Watervoot N.F."/>
            <person name="Auber R.P."/>
            <person name="Gonzalez D.J."/>
            <person name="Wisecaver J.H."/>
            <person name="Moore B.S."/>
        </authorList>
    </citation>
    <scope>NUCLEOTIDE SEQUENCE [LARGE SCALE GENOMIC DNA]</scope>
    <source>
        <strain evidence="2 3">12B1</strain>
    </source>
</reference>
<proteinExistence type="predicted"/>
<evidence type="ECO:0000313" key="3">
    <source>
        <dbReference type="Proteomes" id="UP001515480"/>
    </source>
</evidence>
<evidence type="ECO:0000256" key="1">
    <source>
        <dbReference type="SAM" id="SignalP"/>
    </source>
</evidence>
<evidence type="ECO:0000313" key="2">
    <source>
        <dbReference type="EMBL" id="KAL1499351.1"/>
    </source>
</evidence>
<dbReference type="Gene3D" id="3.10.450.50">
    <property type="match status" value="4"/>
</dbReference>
<dbReference type="AlphaFoldDB" id="A0AB34IJH0"/>
<dbReference type="InterPro" id="IPR032710">
    <property type="entry name" value="NTF2-like_dom_sf"/>
</dbReference>
<name>A0AB34IJH0_PRYPA</name>
<sequence length="720" mass="77074">MLCLLVSSAALLEPRLAVHGHGTRAQSPSMILGLGRKKAATIDTTATVGKVVPTAVPLANAMPPITQAEVRAAQANWARSIKTISKVYLQGGDYVQTAADAAAELYGYGHTNVLFKPTKAADFQFRPMAADAMSYFVGKDAVDGGYDEDGGFAINGGKGWSDVVFDNHQVDLNGNTAIAMGNYYFTCASTGSKTKVEYTFGYKKNSDGKLRIFLHHSSVPYTEGAPALTEEDVLAAQKAWSSAIKTISLVHKQGGDYVQAAANAAAELYGYGHSNVLFKPTKAAEKQFRPTGEDAMSYFVGADAVENGIAEDAGFAINGGKGWADVVFDNHQIDLNGNTAVAMGNYYFTCATTGDKVKVEYTFGYKMNEDGKVRIFLHHSSVPYAVAPAAPTLAPVTEEEVRAVQAAWSSAIKGISKTHKEGGDYIAAAAKAAGELYAYGHSNVLFKPTKAAKFQFRPTGEEAMSYFVGGNVVDNGYDEDAGFAINGGKGWADCVYDNHQIELKGGIGIAMGNYYFTCATTGDQVKVEYTFGYARCDDGKVRIFLHHSSVPYTESAPALAPVTKAEVLEVQKNWANAIKSISKTHKQGGDYIAAAAKAAGELYAYGHSNVLFKPTKAAEHQFRPTGEEAMSYFVGGKVVDNGYDEDAGFAINGGKGWADCVYDNHQVEIKNGIGIAMGNYYFTCATTGSKTKVEYTFGYGRCDDGKVRIFLHHSSVPFVA</sequence>
<organism evidence="2 3">
    <name type="scientific">Prymnesium parvum</name>
    <name type="common">Toxic golden alga</name>
    <dbReference type="NCBI Taxonomy" id="97485"/>
    <lineage>
        <taxon>Eukaryota</taxon>
        <taxon>Haptista</taxon>
        <taxon>Haptophyta</taxon>
        <taxon>Prymnesiophyceae</taxon>
        <taxon>Prymnesiales</taxon>
        <taxon>Prymnesiaceae</taxon>
        <taxon>Prymnesium</taxon>
    </lineage>
</organism>